<reference evidence="4 5" key="1">
    <citation type="submission" date="2019-07" db="EMBL/GenBank/DDBJ databases">
        <title>Genomic Encyclopedia of Type Strains, Phase I: the one thousand microbial genomes (KMG-I) project.</title>
        <authorList>
            <person name="Kyrpides N."/>
        </authorList>
    </citation>
    <scope>NUCLEOTIDE SEQUENCE [LARGE SCALE GENOMIC DNA]</scope>
    <source>
        <strain evidence="4 5">DSM 13558</strain>
    </source>
</reference>
<evidence type="ECO:0000256" key="1">
    <source>
        <dbReference type="ARBA" id="ARBA00006068"/>
    </source>
</evidence>
<dbReference type="NCBIfam" id="TIGR00350">
    <property type="entry name" value="lytR_cpsA_psr"/>
    <property type="match status" value="1"/>
</dbReference>
<dbReference type="InterPro" id="IPR004474">
    <property type="entry name" value="LytR_CpsA_psr"/>
</dbReference>
<gene>
    <name evidence="4" type="ORF">LY60_02574</name>
</gene>
<accession>A0A562J785</accession>
<evidence type="ECO:0000313" key="5">
    <source>
        <dbReference type="Proteomes" id="UP000315343"/>
    </source>
</evidence>
<proteinExistence type="inferred from homology"/>
<dbReference type="PANTHER" id="PTHR33392">
    <property type="entry name" value="POLYISOPRENYL-TEICHOIC ACID--PEPTIDOGLYCAN TEICHOIC ACID TRANSFERASE TAGU"/>
    <property type="match status" value="1"/>
</dbReference>
<dbReference type="PANTHER" id="PTHR33392:SF6">
    <property type="entry name" value="POLYISOPRENYL-TEICHOIC ACID--PEPTIDOGLYCAN TEICHOIC ACID TRANSFERASE TAGU"/>
    <property type="match status" value="1"/>
</dbReference>
<organism evidence="4 5">
    <name type="scientific">Sedimentibacter saalensis</name>
    <dbReference type="NCBI Taxonomy" id="130788"/>
    <lineage>
        <taxon>Bacteria</taxon>
        <taxon>Bacillati</taxon>
        <taxon>Bacillota</taxon>
        <taxon>Tissierellia</taxon>
        <taxon>Sedimentibacter</taxon>
    </lineage>
</organism>
<feature type="region of interest" description="Disordered" evidence="2">
    <location>
        <begin position="315"/>
        <end position="334"/>
    </location>
</feature>
<dbReference type="EMBL" id="VLKH01000007">
    <property type="protein sequence ID" value="TWH79046.1"/>
    <property type="molecule type" value="Genomic_DNA"/>
</dbReference>
<dbReference type="Pfam" id="PF03816">
    <property type="entry name" value="LytR_cpsA_psr"/>
    <property type="match status" value="1"/>
</dbReference>
<keyword evidence="5" id="KW-1185">Reference proteome</keyword>
<dbReference type="InterPro" id="IPR050922">
    <property type="entry name" value="LytR/CpsA/Psr_CW_biosynth"/>
</dbReference>
<dbReference type="OrthoDB" id="305468at2"/>
<sequence>MIRHFLKIFFASLVLIAVILSVTALGYIIIIDKDMVIGSIKGAESSGKEEAAAFYESSTFNYESEIGRAARNSKRFNVLLVGLENSRSDTIMLASYDTENKTADLISIPRDTYCPRNADDSPDLKKINAVYGQEGIEGLTSTVQDLLGVPLEKYIIIDYEALVACVDLLGGVEVNVPFHMQYSDPYDDPPLHIDIPEGTQVLNGEQALKYVRFRKGYSNQDLGRIQAQQDFLKSALKKALGLKLPSLIKEAYSYIETNVTVTDLMSLSGDVIGFSADKISMNTLPGMETPLEGLSFYIPDEDGIASMVKDMYKSKNNTDDTLEGTTGDTGTKTN</sequence>
<dbReference type="Gene3D" id="3.40.630.190">
    <property type="entry name" value="LCP protein"/>
    <property type="match status" value="1"/>
</dbReference>
<comment type="similarity">
    <text evidence="1">Belongs to the LytR/CpsA/Psr (LCP) family.</text>
</comment>
<evidence type="ECO:0000259" key="3">
    <source>
        <dbReference type="Pfam" id="PF03816"/>
    </source>
</evidence>
<evidence type="ECO:0000256" key="2">
    <source>
        <dbReference type="SAM" id="MobiDB-lite"/>
    </source>
</evidence>
<evidence type="ECO:0000313" key="4">
    <source>
        <dbReference type="EMBL" id="TWH79046.1"/>
    </source>
</evidence>
<dbReference type="RefSeq" id="WP_145084297.1">
    <property type="nucleotide sequence ID" value="NZ_VLKH01000007.1"/>
</dbReference>
<dbReference type="Proteomes" id="UP000315343">
    <property type="component" value="Unassembled WGS sequence"/>
</dbReference>
<feature type="domain" description="Cell envelope-related transcriptional attenuator" evidence="3">
    <location>
        <begin position="87"/>
        <end position="239"/>
    </location>
</feature>
<protein>
    <submittedName>
        <fullName evidence="4">LytR family transcriptional attenuator</fullName>
    </submittedName>
</protein>
<dbReference type="AlphaFoldDB" id="A0A562J785"/>
<comment type="caution">
    <text evidence="4">The sequence shown here is derived from an EMBL/GenBank/DDBJ whole genome shotgun (WGS) entry which is preliminary data.</text>
</comment>
<name>A0A562J785_9FIRM</name>
<feature type="compositionally biased region" description="Low complexity" evidence="2">
    <location>
        <begin position="323"/>
        <end position="334"/>
    </location>
</feature>